<evidence type="ECO:0000313" key="3">
    <source>
        <dbReference type="Proteomes" id="UP001207736"/>
    </source>
</evidence>
<evidence type="ECO:0000313" key="4">
    <source>
        <dbReference type="Proteomes" id="UP001208692"/>
    </source>
</evidence>
<name>A0AAV5AY38_9FLAO</name>
<evidence type="ECO:0000313" key="2">
    <source>
        <dbReference type="EMBL" id="GJM54313.1"/>
    </source>
</evidence>
<dbReference type="PROSITE" id="PS51257">
    <property type="entry name" value="PROKAR_LIPOPROTEIN"/>
    <property type="match status" value="1"/>
</dbReference>
<comment type="caution">
    <text evidence="1">The sequence shown here is derived from an EMBL/GenBank/DDBJ whole genome shotgun (WGS) entry which is preliminary data.</text>
</comment>
<dbReference type="EMBL" id="BQKB01000089">
    <property type="protein sequence ID" value="GJM54313.1"/>
    <property type="molecule type" value="Genomic_DNA"/>
</dbReference>
<protein>
    <recommendedName>
        <fullName evidence="5">Lipoprotein</fullName>
    </recommendedName>
</protein>
<keyword evidence="4" id="KW-1185">Reference proteome</keyword>
<evidence type="ECO:0000313" key="1">
    <source>
        <dbReference type="EMBL" id="GJM51679.1"/>
    </source>
</evidence>
<organism evidence="1 3">
    <name type="scientific">Capnocytophaga catalasegens</name>
    <dbReference type="NCBI Taxonomy" id="1004260"/>
    <lineage>
        <taxon>Bacteria</taxon>
        <taxon>Pseudomonadati</taxon>
        <taxon>Bacteroidota</taxon>
        <taxon>Flavobacteriia</taxon>
        <taxon>Flavobacteriales</taxon>
        <taxon>Flavobacteriaceae</taxon>
        <taxon>Capnocytophaga</taxon>
    </lineage>
</organism>
<evidence type="ECO:0008006" key="5">
    <source>
        <dbReference type="Google" id="ProtNLM"/>
    </source>
</evidence>
<dbReference type="Proteomes" id="UP001208692">
    <property type="component" value="Unassembled WGS sequence"/>
</dbReference>
<dbReference type="AlphaFoldDB" id="A0AAV5AY38"/>
<proteinExistence type="predicted"/>
<dbReference type="Proteomes" id="UP001207736">
    <property type="component" value="Unassembled WGS sequence"/>
</dbReference>
<accession>A0AAV5AY38</accession>
<gene>
    <name evidence="1" type="ORF">RCZ15_26520</name>
    <name evidence="2" type="ORF">RCZ16_26290</name>
</gene>
<sequence>MKINILHIVIGILFTSCYNPNKHINIRQEKCLDSLVYISFSKKENEIKSGVIAFKNKFILKNPHLKQVDIDFYYFRNGDIISFPNGAYFIKRKKSNYYNKIRKTNRIELSFLGNKDIYYFVWNEIDTLDFTNKYYKSLEQYKNLVKPTNMSSVMPDSPNPINENILTYEEPFSEFKRKNPELLEFLTKSDSIELEVISPVKQKYKFKAKW</sequence>
<dbReference type="EMBL" id="BQKA01000101">
    <property type="protein sequence ID" value="GJM51679.1"/>
    <property type="molecule type" value="Genomic_DNA"/>
</dbReference>
<reference evidence="1 4" key="1">
    <citation type="submission" date="2021-11" db="EMBL/GenBank/DDBJ databases">
        <title>Draft genome sequence of Capnocytophaga sp. strain KC07075 isolated from cat oral cavity.</title>
        <authorList>
            <person name="Suzuki M."/>
            <person name="Imaoka K."/>
            <person name="Kimura M."/>
            <person name="Morikawa S."/>
            <person name="Maeda K."/>
        </authorList>
    </citation>
    <scope>NUCLEOTIDE SEQUENCE</scope>
    <source>
        <strain evidence="1">KC07075</strain>
        <strain evidence="2 4">KC07079</strain>
    </source>
</reference>
<dbReference type="RefSeq" id="WP_264847809.1">
    <property type="nucleotide sequence ID" value="NZ_BPMA01000084.1"/>
</dbReference>